<evidence type="ECO:0000256" key="3">
    <source>
        <dbReference type="ARBA" id="ARBA00022821"/>
    </source>
</evidence>
<evidence type="ECO:0000256" key="7">
    <source>
        <dbReference type="SAM" id="Phobius"/>
    </source>
</evidence>
<evidence type="ECO:0000256" key="4">
    <source>
        <dbReference type="PROSITE-ProRule" id="PRU00285"/>
    </source>
</evidence>
<dbReference type="GO" id="GO:0006952">
    <property type="term" value="P:defense response"/>
    <property type="evidence" value="ECO:0007669"/>
    <property type="project" value="UniProtKB-KW"/>
</dbReference>
<keyword evidence="2" id="KW-1003">Cell membrane</keyword>
<dbReference type="AlphaFoldDB" id="A0A2C9VZS9"/>
<organism evidence="9 10">
    <name type="scientific">Manihot esculenta</name>
    <name type="common">Cassava</name>
    <name type="synonym">Jatropha manihot</name>
    <dbReference type="NCBI Taxonomy" id="3983"/>
    <lineage>
        <taxon>Eukaryota</taxon>
        <taxon>Viridiplantae</taxon>
        <taxon>Streptophyta</taxon>
        <taxon>Embryophyta</taxon>
        <taxon>Tracheophyta</taxon>
        <taxon>Spermatophyta</taxon>
        <taxon>Magnoliopsida</taxon>
        <taxon>eudicotyledons</taxon>
        <taxon>Gunneridae</taxon>
        <taxon>Pentapetalae</taxon>
        <taxon>rosids</taxon>
        <taxon>fabids</taxon>
        <taxon>Malpighiales</taxon>
        <taxon>Euphorbiaceae</taxon>
        <taxon>Crotonoideae</taxon>
        <taxon>Manihoteae</taxon>
        <taxon>Manihot</taxon>
    </lineage>
</organism>
<dbReference type="CDD" id="cd06464">
    <property type="entry name" value="ACD_sHsps-like"/>
    <property type="match status" value="1"/>
</dbReference>
<evidence type="ECO:0000256" key="6">
    <source>
        <dbReference type="SAM" id="MobiDB-lite"/>
    </source>
</evidence>
<dbReference type="SUPFAM" id="SSF49764">
    <property type="entry name" value="HSP20-like chaperones"/>
    <property type="match status" value="1"/>
</dbReference>
<feature type="compositionally biased region" description="Basic and acidic residues" evidence="6">
    <location>
        <begin position="125"/>
        <end position="134"/>
    </location>
</feature>
<dbReference type="PANTHER" id="PTHR43670">
    <property type="entry name" value="HEAT SHOCK PROTEIN 26"/>
    <property type="match status" value="1"/>
</dbReference>
<evidence type="ECO:0000313" key="10">
    <source>
        <dbReference type="Proteomes" id="UP000091857"/>
    </source>
</evidence>
<evidence type="ECO:0000313" key="9">
    <source>
        <dbReference type="EMBL" id="OAY52074.1"/>
    </source>
</evidence>
<accession>A0A2C9VZS9</accession>
<dbReference type="PANTHER" id="PTHR43670:SF73">
    <property type="entry name" value="INACTIVE PROTEIN RESTRICTED TEV MOVEMENT 2-LIKE"/>
    <property type="match status" value="1"/>
</dbReference>
<feature type="compositionally biased region" description="Basic and acidic residues" evidence="6">
    <location>
        <begin position="310"/>
        <end position="325"/>
    </location>
</feature>
<evidence type="ECO:0000256" key="1">
    <source>
        <dbReference type="ARBA" id="ARBA00004162"/>
    </source>
</evidence>
<name>A0A2C9VZS9_MANES</name>
<dbReference type="OMA" id="HAHKDQD"/>
<comment type="caution">
    <text evidence="9">The sequence shown here is derived from an EMBL/GenBank/DDBJ whole genome shotgun (WGS) entry which is preliminary data.</text>
</comment>
<dbReference type="Proteomes" id="UP000091857">
    <property type="component" value="Chromosome 4"/>
</dbReference>
<dbReference type="GO" id="GO:0034605">
    <property type="term" value="P:cellular response to heat"/>
    <property type="evidence" value="ECO:0000318"/>
    <property type="project" value="GO_Central"/>
</dbReference>
<feature type="compositionally biased region" description="Basic and acidic residues" evidence="6">
    <location>
        <begin position="223"/>
        <end position="238"/>
    </location>
</feature>
<dbReference type="Gramene" id="Manes.04G055300.1.v8.1">
    <property type="protein sequence ID" value="Manes.04G055300.1.v8.1.CDS"/>
    <property type="gene ID" value="Manes.04G055300.v8.1"/>
</dbReference>
<gene>
    <name evidence="9" type="ORF">MANES_04G055300v8</name>
</gene>
<dbReference type="EMBL" id="CM004390">
    <property type="protein sequence ID" value="OAY52074.1"/>
    <property type="molecule type" value="Genomic_DNA"/>
</dbReference>
<protein>
    <recommendedName>
        <fullName evidence="8">SHSP domain-containing protein</fullName>
    </recommendedName>
</protein>
<dbReference type="OrthoDB" id="1431247at2759"/>
<comment type="subcellular location">
    <subcellularLocation>
        <location evidence="1">Cell membrane</location>
        <topology evidence="1">Single-pass membrane protein</topology>
    </subcellularLocation>
</comment>
<keyword evidence="7" id="KW-0812">Transmembrane</keyword>
<dbReference type="Pfam" id="PF00011">
    <property type="entry name" value="HSP20"/>
    <property type="match status" value="1"/>
</dbReference>
<keyword evidence="7" id="KW-1133">Transmembrane helix</keyword>
<dbReference type="InterPro" id="IPR002068">
    <property type="entry name" value="A-crystallin/Hsp20_dom"/>
</dbReference>
<comment type="similarity">
    <text evidence="4 5">Belongs to the small heat shock protein (HSP20) family.</text>
</comment>
<evidence type="ECO:0000259" key="8">
    <source>
        <dbReference type="PROSITE" id="PS01031"/>
    </source>
</evidence>
<keyword evidence="7" id="KW-0472">Membrane</keyword>
<dbReference type="GO" id="GO:0005886">
    <property type="term" value="C:plasma membrane"/>
    <property type="evidence" value="ECO:0007669"/>
    <property type="project" value="UniProtKB-SubCell"/>
</dbReference>
<keyword evidence="3" id="KW-0611">Plant defense</keyword>
<proteinExistence type="inferred from homology"/>
<dbReference type="InterPro" id="IPR008978">
    <property type="entry name" value="HSP20-like_chaperone"/>
</dbReference>
<keyword evidence="10" id="KW-1185">Reference proteome</keyword>
<evidence type="ECO:0000256" key="5">
    <source>
        <dbReference type="RuleBase" id="RU003616"/>
    </source>
</evidence>
<feature type="domain" description="SHSP" evidence="8">
    <location>
        <begin position="13"/>
        <end position="118"/>
    </location>
</feature>
<sequence length="416" mass="46352">MESRQQRIAAAERVYEDFEPSMDWLREPGADTLRVYVPGFKKEQMKVQVTSSGNLRISGERPLADGNKWCRFRKEIPIPSIYDHNAIGAKFEKGLLFIRHPKIIIPDNKPQDQMINPSTEPPKPSPREAPKPPQEKPQPPAADPPKLKKQPSDVSKPTKPTEPAEKITKLATKIEPAEKSKPATKTEPAETSKPATKMEPAEKSKPATKTEPTETSKPATKIEPAEKSKPARKTEPAETSKPATKIEPAEKSPTTKIEPAETSKPATTTEPARPEKPVLSKPQAANIGMERQNIGKDGTRNRNSVLQQMIEKETVTSKYEQKDRSNGVADTGRDMTTPSTEQEKRADFVKEKTDKNGDVTGIVRGSYSKFAAENLKQVFEGMVMEMKQRNLSKWVMIVLVLVLGLCAIRYLKKSED</sequence>
<evidence type="ECO:0000256" key="2">
    <source>
        <dbReference type="ARBA" id="ARBA00022475"/>
    </source>
</evidence>
<feature type="region of interest" description="Disordered" evidence="6">
    <location>
        <begin position="107"/>
        <end position="352"/>
    </location>
</feature>
<dbReference type="PROSITE" id="PS01031">
    <property type="entry name" value="SHSP"/>
    <property type="match status" value="1"/>
</dbReference>
<feature type="compositionally biased region" description="Basic and acidic residues" evidence="6">
    <location>
        <begin position="341"/>
        <end position="352"/>
    </location>
</feature>
<dbReference type="Gene3D" id="2.60.40.790">
    <property type="match status" value="1"/>
</dbReference>
<feature type="transmembrane region" description="Helical" evidence="7">
    <location>
        <begin position="394"/>
        <end position="411"/>
    </location>
</feature>
<reference evidence="10" key="1">
    <citation type="journal article" date="2016" name="Nat. Biotechnol.">
        <title>Sequencing wild and cultivated cassava and related species reveals extensive interspecific hybridization and genetic diversity.</title>
        <authorList>
            <person name="Bredeson J.V."/>
            <person name="Lyons J.B."/>
            <person name="Prochnik S.E."/>
            <person name="Wu G.A."/>
            <person name="Ha C.M."/>
            <person name="Edsinger-Gonzales E."/>
            <person name="Grimwood J."/>
            <person name="Schmutz J."/>
            <person name="Rabbi I.Y."/>
            <person name="Egesi C."/>
            <person name="Nauluvula P."/>
            <person name="Lebot V."/>
            <person name="Ndunguru J."/>
            <person name="Mkamilo G."/>
            <person name="Bart R.S."/>
            <person name="Setter T.L."/>
            <person name="Gleadow R.M."/>
            <person name="Kulakow P."/>
            <person name="Ferguson M.E."/>
            <person name="Rounsley S."/>
            <person name="Rokhsar D.S."/>
        </authorList>
    </citation>
    <scope>NUCLEOTIDE SEQUENCE [LARGE SCALE GENOMIC DNA]</scope>
    <source>
        <strain evidence="10">cv. AM560-2</strain>
    </source>
</reference>